<sequence length="751" mass="81410">MNKKIGIIVCSILLLLLYGCSNDWDALSKNNAAGGLPVRFTAEYPKDGFPNTRAGSGLPDKNEFVKDDVIHVSAAFYLSEDATGAPFATCYTALTMDENGEWVDNNQILDMNWPWNSKSARFHAYYLGDREGPIGGDKTNPSGDIPTEPVLLDRYTYDAEIFNPDPLEATNELVKYGHAVKLQFKHCCTRLTIVGVGDADEYWLKYKHGESETTKLQNACRLIRKADNTLGLEFVPEESGKVTAPVFEMTLDGEEKYKAVTFHLAPGDYSTFSLTRRNGYGYITISDVAGLENLQPNTPYQVSIEKLMGNITQDGNGDGWWDGSDDGKPIYSGFDAQLFMDAIRDSKPYIYNDEGNQIKLLEKTPYRNEVRLMENVDFGGQKFDAVNLGDWSFFDGGGKTISGVAHTLFDQLSGKVSNLRLQGSITANEEEDYKIGNIGTDNAPEYAWGLLARECKGTVENVNLSGAKLEVKVQGRQDIVHNIGLLIGKITPGSKLSKIIVEGESAVTVSSGYGEQAYYITDVGGIIGQCSDGTLDDFDIGFITVTNICKGYSSRNTGGVVGRISKGMVSNGQVYACLDASQATGTWNYAGGVAGTMRTDSESEAQGTVIHNVDVSGSVKGGQVYAVKNNQVITDAHSSTGGIAGHVQHSSVTECTASNQVSVGQHTAGEVHVHEREFFSVGGCLGSIVLSDGNILNNQRLISFDVTIYQSYGSTYHAGVFAGIGNKDDLLKPGNNNTIVGDKMYFVGYNQ</sequence>
<evidence type="ECO:0000256" key="1">
    <source>
        <dbReference type="SAM" id="SignalP"/>
    </source>
</evidence>
<proteinExistence type="predicted"/>
<evidence type="ECO:0000313" key="4">
    <source>
        <dbReference type="Proteomes" id="UP000429838"/>
    </source>
</evidence>
<organism evidence="3 4">
    <name type="scientific">Bacteroides fragilis</name>
    <dbReference type="NCBI Taxonomy" id="817"/>
    <lineage>
        <taxon>Bacteria</taxon>
        <taxon>Pseudomonadati</taxon>
        <taxon>Bacteroidota</taxon>
        <taxon>Bacteroidia</taxon>
        <taxon>Bacteroidales</taxon>
        <taxon>Bacteroidaceae</taxon>
        <taxon>Bacteroides</taxon>
    </lineage>
</organism>
<feature type="signal peptide" evidence="1">
    <location>
        <begin position="1"/>
        <end position="26"/>
    </location>
</feature>
<dbReference type="InterPro" id="IPR011493">
    <property type="entry name" value="GLUG"/>
</dbReference>
<dbReference type="EMBL" id="VWAQ01000005">
    <property type="protein sequence ID" value="KAA5208419.1"/>
    <property type="molecule type" value="Genomic_DNA"/>
</dbReference>
<name>A0A5M5XB23_BACFG</name>
<dbReference type="Pfam" id="PF07581">
    <property type="entry name" value="Glug"/>
    <property type="match status" value="1"/>
</dbReference>
<evidence type="ECO:0000259" key="2">
    <source>
        <dbReference type="Pfam" id="PF07581"/>
    </source>
</evidence>
<accession>A0A5M5XB23</accession>
<feature type="chain" id="PRO_5030134362" evidence="1">
    <location>
        <begin position="27"/>
        <end position="751"/>
    </location>
</feature>
<protein>
    <submittedName>
        <fullName evidence="3">Fimbrillin family protein</fullName>
    </submittedName>
</protein>
<reference evidence="3 4" key="1">
    <citation type="journal article" date="2019" name="Nat. Med.">
        <title>A library of human gut bacterial isolates paired with longitudinal multiomics data enables mechanistic microbiome research.</title>
        <authorList>
            <person name="Poyet M."/>
            <person name="Groussin M."/>
            <person name="Gibbons S.M."/>
            <person name="Avila-Pacheco J."/>
            <person name="Jiang X."/>
            <person name="Kearney S.M."/>
            <person name="Perrotta A.R."/>
            <person name="Berdy B."/>
            <person name="Zhao S."/>
            <person name="Lieberman T.D."/>
            <person name="Swanson P.K."/>
            <person name="Smith M."/>
            <person name="Roesemann S."/>
            <person name="Alexander J.E."/>
            <person name="Rich S.A."/>
            <person name="Livny J."/>
            <person name="Vlamakis H."/>
            <person name="Clish C."/>
            <person name="Bullock K."/>
            <person name="Deik A."/>
            <person name="Scott J."/>
            <person name="Pierce K.A."/>
            <person name="Xavier R.J."/>
            <person name="Alm E.J."/>
        </authorList>
    </citation>
    <scope>NUCLEOTIDE SEQUENCE [LARGE SCALE GENOMIC DNA]</scope>
    <source>
        <strain evidence="3 4">BIOML-A1</strain>
    </source>
</reference>
<keyword evidence="1" id="KW-0732">Signal</keyword>
<dbReference type="PROSITE" id="PS51257">
    <property type="entry name" value="PROKAR_LIPOPROTEIN"/>
    <property type="match status" value="1"/>
</dbReference>
<gene>
    <name evidence="3" type="ORF">F2Z25_06925</name>
</gene>
<dbReference type="AlphaFoldDB" id="A0A5M5XB23"/>
<evidence type="ECO:0000313" key="3">
    <source>
        <dbReference type="EMBL" id="KAA5208419.1"/>
    </source>
</evidence>
<feature type="domain" description="GLUG" evidence="2">
    <location>
        <begin position="638"/>
        <end position="662"/>
    </location>
</feature>
<dbReference type="Proteomes" id="UP000429838">
    <property type="component" value="Unassembled WGS sequence"/>
</dbReference>
<dbReference type="CDD" id="cd13120">
    <property type="entry name" value="BF2867_like_N"/>
    <property type="match status" value="1"/>
</dbReference>
<comment type="caution">
    <text evidence="3">The sequence shown here is derived from an EMBL/GenBank/DDBJ whole genome shotgun (WGS) entry which is preliminary data.</text>
</comment>